<comment type="subcellular location">
    <subcellularLocation>
        <location evidence="1">Mitochondrion inner membrane</location>
        <topology evidence="1">Peripheral membrane protein</topology>
        <orientation evidence="1">Matrix side</orientation>
    </subcellularLocation>
</comment>
<dbReference type="Pfam" id="PF05193">
    <property type="entry name" value="Peptidase_M16_C"/>
    <property type="match status" value="1"/>
</dbReference>
<proteinExistence type="inferred from homology"/>
<name>A0A6A6T0X8_9PLEO</name>
<evidence type="ECO:0000259" key="14">
    <source>
        <dbReference type="Pfam" id="PF05193"/>
    </source>
</evidence>
<dbReference type="GO" id="GO:0046872">
    <property type="term" value="F:metal ion binding"/>
    <property type="evidence" value="ECO:0007669"/>
    <property type="project" value="InterPro"/>
</dbReference>
<evidence type="ECO:0000256" key="10">
    <source>
        <dbReference type="ARBA" id="ARBA00040751"/>
    </source>
</evidence>
<protein>
    <recommendedName>
        <fullName evidence="10">Cytochrome b-c1 complex subunit 2, mitochondrial</fullName>
    </recommendedName>
    <alternativeName>
        <fullName evidence="11">Core protein II</fullName>
    </alternativeName>
</protein>
<keyword evidence="16" id="KW-1185">Reference proteome</keyword>
<evidence type="ECO:0000256" key="9">
    <source>
        <dbReference type="ARBA" id="ARBA00038146"/>
    </source>
</evidence>
<feature type="domain" description="Peptidase M16 N-terminal" evidence="13">
    <location>
        <begin position="54"/>
        <end position="148"/>
    </location>
</feature>
<evidence type="ECO:0000256" key="11">
    <source>
        <dbReference type="ARBA" id="ARBA00041372"/>
    </source>
</evidence>
<dbReference type="SUPFAM" id="SSF63411">
    <property type="entry name" value="LuxS/MPP-like metallohydrolase"/>
    <property type="match status" value="2"/>
</dbReference>
<dbReference type="AlphaFoldDB" id="A0A6A6T0X8"/>
<evidence type="ECO:0000256" key="8">
    <source>
        <dbReference type="ARBA" id="ARBA00023136"/>
    </source>
</evidence>
<dbReference type="EMBL" id="MU004393">
    <property type="protein sequence ID" value="KAF2652821.1"/>
    <property type="molecule type" value="Genomic_DNA"/>
</dbReference>
<feature type="domain" description="Peptidase M16 C-terminal" evidence="14">
    <location>
        <begin position="213"/>
        <end position="379"/>
    </location>
</feature>
<keyword evidence="2" id="KW-0813">Transport</keyword>
<dbReference type="PANTHER" id="PTHR11851">
    <property type="entry name" value="METALLOPROTEASE"/>
    <property type="match status" value="1"/>
</dbReference>
<keyword evidence="5" id="KW-0809">Transit peptide</keyword>
<evidence type="ECO:0000256" key="2">
    <source>
        <dbReference type="ARBA" id="ARBA00022448"/>
    </source>
</evidence>
<reference evidence="15" key="1">
    <citation type="journal article" date="2020" name="Stud. Mycol.">
        <title>101 Dothideomycetes genomes: a test case for predicting lifestyles and emergence of pathogens.</title>
        <authorList>
            <person name="Haridas S."/>
            <person name="Albert R."/>
            <person name="Binder M."/>
            <person name="Bloem J."/>
            <person name="Labutti K."/>
            <person name="Salamov A."/>
            <person name="Andreopoulos B."/>
            <person name="Baker S."/>
            <person name="Barry K."/>
            <person name="Bills G."/>
            <person name="Bluhm B."/>
            <person name="Cannon C."/>
            <person name="Castanera R."/>
            <person name="Culley D."/>
            <person name="Daum C."/>
            <person name="Ezra D."/>
            <person name="Gonzalez J."/>
            <person name="Henrissat B."/>
            <person name="Kuo A."/>
            <person name="Liang C."/>
            <person name="Lipzen A."/>
            <person name="Lutzoni F."/>
            <person name="Magnuson J."/>
            <person name="Mondo S."/>
            <person name="Nolan M."/>
            <person name="Ohm R."/>
            <person name="Pangilinan J."/>
            <person name="Park H.-J."/>
            <person name="Ramirez L."/>
            <person name="Alfaro M."/>
            <person name="Sun H."/>
            <person name="Tritt A."/>
            <person name="Yoshinaga Y."/>
            <person name="Zwiers L.-H."/>
            <person name="Turgeon B."/>
            <person name="Goodwin S."/>
            <person name="Spatafora J."/>
            <person name="Crous P."/>
            <person name="Grigoriev I."/>
        </authorList>
    </citation>
    <scope>NUCLEOTIDE SEQUENCE</scope>
    <source>
        <strain evidence="15">CBS 122681</strain>
    </source>
</reference>
<dbReference type="InterPro" id="IPR050361">
    <property type="entry name" value="MPP/UQCRC_Complex"/>
</dbReference>
<keyword evidence="7" id="KW-0496">Mitochondrion</keyword>
<dbReference type="InterPro" id="IPR007863">
    <property type="entry name" value="Peptidase_M16_C"/>
</dbReference>
<dbReference type="Proteomes" id="UP000799324">
    <property type="component" value="Unassembled WGS sequence"/>
</dbReference>
<evidence type="ECO:0000256" key="3">
    <source>
        <dbReference type="ARBA" id="ARBA00022660"/>
    </source>
</evidence>
<evidence type="ECO:0000256" key="7">
    <source>
        <dbReference type="ARBA" id="ARBA00023128"/>
    </source>
</evidence>
<evidence type="ECO:0000256" key="12">
    <source>
        <dbReference type="SAM" id="MobiDB-lite"/>
    </source>
</evidence>
<sequence>MLSRSTACRGAQRAARSQAVRQSQRRGLAAPASGSFQYQSGDAKGVKFASRDFAGPTTTLALVSKAGTRYQPLPGLTEGLANFAFRSTTKRSTLRIVRESELLGAELRAYHTRENLVLEAKFLRDDLPYFVELLGEVASKTKYEPYVYNEEVVPLIHAAHVRFLASPASMAINSAHSLAFHRGLGTPTASASTTPYTKYLDPSTIEYFSKIAFAKPNFAVVANGADHGAMSNWVNEFFDDSPSTVEVEDSKTGSEQTKYHGGEERIAHAGGNAVVIGFPGSSSITGKSYKPEIAVLGSLLGGQSSIKWSPGFSILGNAKVSPSTYTHTTSAIYSDAGLLYTVIKGSAENVAKTAATAVDAIKKIASGEISKEQVTKAKATAKFKELEYGQDVLAGLELTGSGLVHGSKPYQLDEVAKAIDGVSEEALKSAAKSLLENRASVSSVGDLFALPYAEDLGLKV</sequence>
<dbReference type="OrthoDB" id="6369905at2759"/>
<evidence type="ECO:0000256" key="6">
    <source>
        <dbReference type="ARBA" id="ARBA00022982"/>
    </source>
</evidence>
<evidence type="ECO:0000256" key="4">
    <source>
        <dbReference type="ARBA" id="ARBA00022792"/>
    </source>
</evidence>
<feature type="region of interest" description="Disordered" evidence="12">
    <location>
        <begin position="1"/>
        <end position="34"/>
    </location>
</feature>
<evidence type="ECO:0000313" key="16">
    <source>
        <dbReference type="Proteomes" id="UP000799324"/>
    </source>
</evidence>
<keyword evidence="3" id="KW-0679">Respiratory chain</keyword>
<dbReference type="Gene3D" id="3.30.830.10">
    <property type="entry name" value="Metalloenzyme, LuxS/M16 peptidase-like"/>
    <property type="match status" value="2"/>
</dbReference>
<dbReference type="GO" id="GO:0005743">
    <property type="term" value="C:mitochondrial inner membrane"/>
    <property type="evidence" value="ECO:0007669"/>
    <property type="project" value="UniProtKB-SubCell"/>
</dbReference>
<keyword evidence="8" id="KW-0472">Membrane</keyword>
<dbReference type="InterPro" id="IPR011765">
    <property type="entry name" value="Pept_M16_N"/>
</dbReference>
<keyword evidence="4" id="KW-0999">Mitochondrion inner membrane</keyword>
<evidence type="ECO:0000256" key="1">
    <source>
        <dbReference type="ARBA" id="ARBA00004443"/>
    </source>
</evidence>
<dbReference type="Pfam" id="PF00675">
    <property type="entry name" value="Peptidase_M16"/>
    <property type="match status" value="1"/>
</dbReference>
<keyword evidence="6" id="KW-0249">Electron transport</keyword>
<organism evidence="15 16">
    <name type="scientific">Lophiostoma macrostomum CBS 122681</name>
    <dbReference type="NCBI Taxonomy" id="1314788"/>
    <lineage>
        <taxon>Eukaryota</taxon>
        <taxon>Fungi</taxon>
        <taxon>Dikarya</taxon>
        <taxon>Ascomycota</taxon>
        <taxon>Pezizomycotina</taxon>
        <taxon>Dothideomycetes</taxon>
        <taxon>Pleosporomycetidae</taxon>
        <taxon>Pleosporales</taxon>
        <taxon>Lophiostomataceae</taxon>
        <taxon>Lophiostoma</taxon>
    </lineage>
</organism>
<dbReference type="PANTHER" id="PTHR11851:SF209">
    <property type="entry name" value="CYTOCHROME B-C1 COMPLEX SUBUNIT 2, MITOCHONDRIAL"/>
    <property type="match status" value="1"/>
</dbReference>
<accession>A0A6A6T0X8</accession>
<evidence type="ECO:0000259" key="13">
    <source>
        <dbReference type="Pfam" id="PF00675"/>
    </source>
</evidence>
<dbReference type="GO" id="GO:0016787">
    <property type="term" value="F:hydrolase activity"/>
    <property type="evidence" value="ECO:0007669"/>
    <property type="project" value="UniProtKB-KW"/>
</dbReference>
<evidence type="ECO:0000256" key="5">
    <source>
        <dbReference type="ARBA" id="ARBA00022946"/>
    </source>
</evidence>
<feature type="compositionally biased region" description="Low complexity" evidence="12">
    <location>
        <begin position="9"/>
        <end position="27"/>
    </location>
</feature>
<dbReference type="InterPro" id="IPR011249">
    <property type="entry name" value="Metalloenz_LuxS/M16"/>
</dbReference>
<evidence type="ECO:0000313" key="15">
    <source>
        <dbReference type="EMBL" id="KAF2652821.1"/>
    </source>
</evidence>
<keyword evidence="15" id="KW-0378">Hydrolase</keyword>
<gene>
    <name evidence="15" type="ORF">K491DRAFT_663077</name>
</gene>
<comment type="similarity">
    <text evidence="9">Belongs to the peptidase M16 family. UQCRC2/QCR2 subfamily.</text>
</comment>